<protein>
    <submittedName>
        <fullName evidence="1">Uncharacterized protein</fullName>
    </submittedName>
</protein>
<dbReference type="RefSeq" id="WP_088008937.1">
    <property type="nucleotide sequence ID" value="NZ_FMBI01000037.1"/>
</dbReference>
<accession>A0A1C4FGP6</accession>
<evidence type="ECO:0000313" key="2">
    <source>
        <dbReference type="Proteomes" id="UP000195991"/>
    </source>
</evidence>
<dbReference type="EMBL" id="FMBI01000037">
    <property type="protein sequence ID" value="SCC54793.1"/>
    <property type="molecule type" value="Genomic_DNA"/>
</dbReference>
<dbReference type="Proteomes" id="UP000195991">
    <property type="component" value="Unassembled WGS sequence"/>
</dbReference>
<gene>
    <name evidence="1" type="ORF">BTT61001_04288</name>
</gene>
<dbReference type="AlphaFoldDB" id="A0A1C4FGP6"/>
<proteinExistence type="predicted"/>
<evidence type="ECO:0000313" key="1">
    <source>
        <dbReference type="EMBL" id="SCC54793.1"/>
    </source>
</evidence>
<organism evidence="1 2">
    <name type="scientific">Bacillus thuringiensis</name>
    <dbReference type="NCBI Taxonomy" id="1428"/>
    <lineage>
        <taxon>Bacteria</taxon>
        <taxon>Bacillati</taxon>
        <taxon>Bacillota</taxon>
        <taxon>Bacilli</taxon>
        <taxon>Bacillales</taxon>
        <taxon>Bacillaceae</taxon>
        <taxon>Bacillus</taxon>
        <taxon>Bacillus cereus group</taxon>
    </lineage>
</organism>
<reference evidence="1 2" key="1">
    <citation type="submission" date="2016-08" db="EMBL/GenBank/DDBJ databases">
        <authorList>
            <person name="Seilhamer J.J."/>
        </authorList>
    </citation>
    <scope>NUCLEOTIDE SEQUENCE [LARGE SCALE GENOMIC DNA]</scope>
    <source>
        <strain evidence="1 2">IEBC_T61001</strain>
    </source>
</reference>
<sequence>MIAFHVYDKTGQDADEKQHQIIFAENEKEAILKSDAYGMSGYFEDIVAERQPHFDKFSDTKKVPMSEMVKHGWNFECSICYRFANEGEIVNEELYCDDCIEEAREEQENSTK</sequence>
<name>A0A1C4FGP6_BACTU</name>